<keyword evidence="1 3" id="KW-0479">Metal-binding</keyword>
<evidence type="ECO:0000259" key="4">
    <source>
        <dbReference type="Pfam" id="PF00557"/>
    </source>
</evidence>
<accession>A0A1G2C7K4</accession>
<dbReference type="InterPro" id="IPR050659">
    <property type="entry name" value="Peptidase_M24B"/>
</dbReference>
<name>A0A1G2C7K4_9BACT</name>
<protein>
    <recommendedName>
        <fullName evidence="4">Peptidase M24 domain-containing protein</fullName>
    </recommendedName>
</protein>
<dbReference type="AlphaFoldDB" id="A0A1G2C7K4"/>
<dbReference type="PANTHER" id="PTHR46112:SF2">
    <property type="entry name" value="XAA-PRO AMINOPEPTIDASE P-RELATED"/>
    <property type="match status" value="1"/>
</dbReference>
<gene>
    <name evidence="5" type="ORF">A2128_01825</name>
</gene>
<evidence type="ECO:0000256" key="1">
    <source>
        <dbReference type="ARBA" id="ARBA00022723"/>
    </source>
</evidence>
<evidence type="ECO:0000256" key="3">
    <source>
        <dbReference type="RuleBase" id="RU000590"/>
    </source>
</evidence>
<dbReference type="InterPro" id="IPR036005">
    <property type="entry name" value="Creatinase/aminopeptidase-like"/>
</dbReference>
<feature type="domain" description="Peptidase M24" evidence="4">
    <location>
        <begin position="130"/>
        <end position="352"/>
    </location>
</feature>
<dbReference type="SUPFAM" id="SSF55920">
    <property type="entry name" value="Creatinase/aminopeptidase"/>
    <property type="match status" value="1"/>
</dbReference>
<evidence type="ECO:0000313" key="5">
    <source>
        <dbReference type="EMBL" id="OGY97374.1"/>
    </source>
</evidence>
<reference evidence="5 6" key="1">
    <citation type="journal article" date="2016" name="Nat. Commun.">
        <title>Thousands of microbial genomes shed light on interconnected biogeochemical processes in an aquifer system.</title>
        <authorList>
            <person name="Anantharaman K."/>
            <person name="Brown C.T."/>
            <person name="Hug L.A."/>
            <person name="Sharon I."/>
            <person name="Castelle C.J."/>
            <person name="Probst A.J."/>
            <person name="Thomas B.C."/>
            <person name="Singh A."/>
            <person name="Wilkins M.J."/>
            <person name="Karaoz U."/>
            <person name="Brodie E.L."/>
            <person name="Williams K.H."/>
            <person name="Hubbard S.S."/>
            <person name="Banfield J.F."/>
        </authorList>
    </citation>
    <scope>NUCLEOTIDE SEQUENCE [LARGE SCALE GENOMIC DNA]</scope>
</reference>
<dbReference type="InterPro" id="IPR001131">
    <property type="entry name" value="Peptidase_M24B_aminopep-P_CS"/>
</dbReference>
<keyword evidence="2" id="KW-0378">Hydrolase</keyword>
<dbReference type="Proteomes" id="UP000176349">
    <property type="component" value="Unassembled WGS sequence"/>
</dbReference>
<dbReference type="EMBL" id="MHKV01000013">
    <property type="protein sequence ID" value="OGY97374.1"/>
    <property type="molecule type" value="Genomic_DNA"/>
</dbReference>
<dbReference type="GO" id="GO:0016787">
    <property type="term" value="F:hydrolase activity"/>
    <property type="evidence" value="ECO:0007669"/>
    <property type="project" value="UniProtKB-KW"/>
</dbReference>
<proteinExistence type="inferred from homology"/>
<dbReference type="GO" id="GO:0046872">
    <property type="term" value="F:metal ion binding"/>
    <property type="evidence" value="ECO:0007669"/>
    <property type="project" value="UniProtKB-KW"/>
</dbReference>
<evidence type="ECO:0000313" key="6">
    <source>
        <dbReference type="Proteomes" id="UP000176349"/>
    </source>
</evidence>
<comment type="similarity">
    <text evidence="3">Belongs to the peptidase M24B family.</text>
</comment>
<organism evidence="5 6">
    <name type="scientific">Candidatus Liptonbacteria bacterium GWC1_60_9</name>
    <dbReference type="NCBI Taxonomy" id="1798645"/>
    <lineage>
        <taxon>Bacteria</taxon>
        <taxon>Candidatus Liptoniibacteriota</taxon>
    </lineage>
</organism>
<dbReference type="InterPro" id="IPR000994">
    <property type="entry name" value="Pept_M24"/>
</dbReference>
<evidence type="ECO:0000256" key="2">
    <source>
        <dbReference type="ARBA" id="ARBA00022801"/>
    </source>
</evidence>
<comment type="caution">
    <text evidence="5">The sequence shown here is derived from an EMBL/GenBank/DDBJ whole genome shotgun (WGS) entry which is preliminary data.</text>
</comment>
<dbReference type="PROSITE" id="PS00491">
    <property type="entry name" value="PROLINE_PEPTIDASE"/>
    <property type="match status" value="1"/>
</dbReference>
<dbReference type="Gene3D" id="3.90.230.10">
    <property type="entry name" value="Creatinase/methionine aminopeptidase superfamily"/>
    <property type="match status" value="1"/>
</dbReference>
<dbReference type="PANTHER" id="PTHR46112">
    <property type="entry name" value="AMINOPEPTIDASE"/>
    <property type="match status" value="1"/>
</dbReference>
<sequence>MRAKLIVADSSRNSDLLWATRFYAPDPFVFAEIDGARFMAANALEIERAKKESRECEVLLWDDLVPKPPVSLSALAIALLRKLEASSCIVAPDFPAGIYQKLKDEGIEVELAQGVLFPARAVKRPDELEDIEHAQRACEAGFEKVLAMLAEAKIEGDRVMLGGETLTSEMLRRAFELECVARDCTCDATIIASGDQAADPHCLGFGPIAPNSLIVCDMFPRSKRRWYWSDMTRTVVKGKADMQARWLYGVVHEAQERALEMVRPGLDAEGIDAWIRAFFESKGYTTGAKDGVMQGFIHGTGHGVGLDIHEWPRVSKLKDQILEPGNVITIEPGLYYLGIGGVRVEDTVLVTEDGAKNLAHPPKTYLEIP</sequence>
<dbReference type="Pfam" id="PF00557">
    <property type="entry name" value="Peptidase_M24"/>
    <property type="match status" value="1"/>
</dbReference>